<dbReference type="PANTHER" id="PTHR11073">
    <property type="entry name" value="CALRETICULIN AND CALNEXIN"/>
    <property type="match status" value="1"/>
</dbReference>
<dbReference type="GO" id="GO:0005789">
    <property type="term" value="C:endoplasmic reticulum membrane"/>
    <property type="evidence" value="ECO:0007669"/>
    <property type="project" value="UniProtKB-SubCell"/>
</dbReference>
<dbReference type="SUPFAM" id="SSF49899">
    <property type="entry name" value="Concanavalin A-like lectins/glucanases"/>
    <property type="match status" value="2"/>
</dbReference>
<reference evidence="13 14" key="1">
    <citation type="submission" date="2025-04" db="UniProtKB">
        <authorList>
            <consortium name="RefSeq"/>
        </authorList>
    </citation>
    <scope>IDENTIFICATION</scope>
    <source>
        <strain evidence="13 14">USDA-PBARC FA_bdor</strain>
        <tissue evidence="13 14">Whole organism</tissue>
    </source>
</reference>
<protein>
    <submittedName>
        <fullName evidence="13 14">Calnexin isoform X1</fullName>
    </submittedName>
</protein>
<keyword evidence="9" id="KW-1015">Disulfide bond</keyword>
<dbReference type="CTD" id="44643"/>
<accession>A0A9R1TX56</accession>
<keyword evidence="6 10" id="KW-0472">Membrane</keyword>
<evidence type="ECO:0000256" key="11">
    <source>
        <dbReference type="SAM" id="MobiDB-lite"/>
    </source>
</evidence>
<dbReference type="AlphaFoldDB" id="A0A9R1SZB9"/>
<feature type="region of interest" description="Disordered" evidence="11">
    <location>
        <begin position="248"/>
        <end position="289"/>
    </location>
</feature>
<sequence>MGRQRLCTLAIVLSVFLVIAVLGEEHVHDQDASDDDIQKPVYKSPTVSGFAYLAEHFDDRERFRTVWVQSQTKKEEIDEDIAKYDGVWAVEEPTRSVQDDDLGLVLKSKARHAAIAALLNKPFKFEEKPLVVQYEVNFQDGQECGGAYLKLLTQEEASLDLTKFHDKTPYTIMFGPDKCGVDHKLHFIFRHKNPINGSIEEKHSKKPKERLEDYFKDKVPHLYTLIVRPDNSFQVKVDGKIVNEGSLLDDFTPPVNPPLEIEDPNDIQPEDWDDREKIPDPTAVKPEDWDEDAPAQIVDEDDLMPEDWLENEPTTIPNPDSVKPDDWDVEMDGEWEPPQIPNPKCEGISGCGPYKQKLKKNPRYKGKWLPALINNPNYKGKWKPRLIHNPEFFNDQHPFRMMPIGAIGFELWSMSPDILFDNVIITDDEDVAKQWADETFEIRRQKIAQEGATLWGRMMKSMNHRPGWWAVYFIYCAVPIVIYISYLFRRSREDSSDDEKDPLAPNEEPKCPSPEGSASPEDQVPHLSRLDEPSNDNNENDEETDEIIASEKDEQGASGDGPRRRKPNKE</sequence>
<dbReference type="GeneID" id="105264529"/>
<feature type="transmembrane region" description="Helical" evidence="10">
    <location>
        <begin position="467"/>
        <end position="488"/>
    </location>
</feature>
<dbReference type="PRINTS" id="PR00626">
    <property type="entry name" value="CALRETICULIN"/>
</dbReference>
<dbReference type="GO" id="GO:0051082">
    <property type="term" value="F:unfolded protein binding"/>
    <property type="evidence" value="ECO:0007669"/>
    <property type="project" value="InterPro"/>
</dbReference>
<keyword evidence="5 10" id="KW-1133">Transmembrane helix</keyword>
<dbReference type="InterPro" id="IPR018124">
    <property type="entry name" value="Calret/calnex_CS"/>
</dbReference>
<dbReference type="InterPro" id="IPR013320">
    <property type="entry name" value="ConA-like_dom_sf"/>
</dbReference>
<dbReference type="Pfam" id="PF00262">
    <property type="entry name" value="Calreticulin"/>
    <property type="match status" value="1"/>
</dbReference>
<feature type="compositionally biased region" description="Acidic residues" evidence="11">
    <location>
        <begin position="260"/>
        <end position="273"/>
    </location>
</feature>
<keyword evidence="7 10" id="KW-0143">Chaperone</keyword>
<keyword evidence="3 10" id="KW-0812">Transmembrane</keyword>
<dbReference type="RefSeq" id="XP_011299804.1">
    <property type="nucleotide sequence ID" value="XM_011301502.1"/>
</dbReference>
<dbReference type="GO" id="GO:0036503">
    <property type="term" value="P:ERAD pathway"/>
    <property type="evidence" value="ECO:0007669"/>
    <property type="project" value="TreeGrafter"/>
</dbReference>
<dbReference type="PROSITE" id="PS00804">
    <property type="entry name" value="CALRETICULIN_2"/>
    <property type="match status" value="1"/>
</dbReference>
<evidence type="ECO:0000256" key="6">
    <source>
        <dbReference type="ARBA" id="ARBA00023136"/>
    </source>
</evidence>
<dbReference type="Gene3D" id="2.10.250.10">
    <property type="entry name" value="Calreticulin/calnexin, P domain"/>
    <property type="match status" value="1"/>
</dbReference>
<accession>A0A9R1SZB9</accession>
<feature type="chain" id="PRO_5044522140" evidence="10">
    <location>
        <begin position="24"/>
        <end position="570"/>
    </location>
</feature>
<comment type="similarity">
    <text evidence="2 10">Belongs to the calreticulin family.</text>
</comment>
<evidence type="ECO:0000256" key="7">
    <source>
        <dbReference type="ARBA" id="ARBA00023186"/>
    </source>
</evidence>
<keyword evidence="10" id="KW-0732">Signal</keyword>
<evidence type="ECO:0000256" key="2">
    <source>
        <dbReference type="ARBA" id="ARBA00010983"/>
    </source>
</evidence>
<feature type="region of interest" description="Disordered" evidence="11">
    <location>
        <begin position="494"/>
        <end position="570"/>
    </location>
</feature>
<dbReference type="Gene3D" id="2.60.120.200">
    <property type="match status" value="1"/>
</dbReference>
<dbReference type="InterPro" id="IPR001580">
    <property type="entry name" value="Calret/calnex"/>
</dbReference>
<evidence type="ECO:0000256" key="9">
    <source>
        <dbReference type="PIRSR" id="PIRSR601580-3"/>
    </source>
</evidence>
<keyword evidence="4 10" id="KW-0256">Endoplasmic reticulum</keyword>
<evidence type="ECO:0000256" key="1">
    <source>
        <dbReference type="ARBA" id="ARBA00004115"/>
    </source>
</evidence>
<evidence type="ECO:0000256" key="4">
    <source>
        <dbReference type="ARBA" id="ARBA00022824"/>
    </source>
</evidence>
<dbReference type="PANTHER" id="PTHR11073:SF1">
    <property type="entry name" value="CALNEXIN 14D-RELATED"/>
    <property type="match status" value="1"/>
</dbReference>
<evidence type="ECO:0000313" key="13">
    <source>
        <dbReference type="RefSeq" id="XP_011299804.1"/>
    </source>
</evidence>
<organism evidence="12 14">
    <name type="scientific">Fopius arisanus</name>
    <dbReference type="NCBI Taxonomy" id="64838"/>
    <lineage>
        <taxon>Eukaryota</taxon>
        <taxon>Metazoa</taxon>
        <taxon>Ecdysozoa</taxon>
        <taxon>Arthropoda</taxon>
        <taxon>Hexapoda</taxon>
        <taxon>Insecta</taxon>
        <taxon>Pterygota</taxon>
        <taxon>Neoptera</taxon>
        <taxon>Endopterygota</taxon>
        <taxon>Hymenoptera</taxon>
        <taxon>Apocrita</taxon>
        <taxon>Ichneumonoidea</taxon>
        <taxon>Braconidae</taxon>
        <taxon>Opiinae</taxon>
        <taxon>Fopius</taxon>
    </lineage>
</organism>
<dbReference type="GO" id="GO:0006457">
    <property type="term" value="P:protein folding"/>
    <property type="evidence" value="ECO:0007669"/>
    <property type="project" value="InterPro"/>
</dbReference>
<evidence type="ECO:0000256" key="3">
    <source>
        <dbReference type="ARBA" id="ARBA00022692"/>
    </source>
</evidence>
<dbReference type="KEGG" id="fas:105264529"/>
<keyword evidence="12" id="KW-1185">Reference proteome</keyword>
<dbReference type="SUPFAM" id="SSF63887">
    <property type="entry name" value="P-domain of calnexin/calreticulin"/>
    <property type="match status" value="1"/>
</dbReference>
<evidence type="ECO:0000313" key="14">
    <source>
        <dbReference type="RefSeq" id="XP_011299887.1"/>
    </source>
</evidence>
<comment type="function">
    <text evidence="8">Calcium-binding protein that interacts with newly synthesized monoglucosylated glycoproteins in the endoplasmic reticulum. It may act in assisting protein assembly and/or in the retention within the ER of unassembled protein subunits. It seems to play a major role in the quality control apparatus of the ER by the retention of incorrectly folded proteins. Required for embryogenesis and larval development under heat and ER stress conditions. May be important for germ cell development. Involved in neuronal necrotic cell death.</text>
</comment>
<dbReference type="FunFam" id="2.60.120.200:FF:000011">
    <property type="entry name" value="Probable calnexin"/>
    <property type="match status" value="1"/>
</dbReference>
<comment type="subcellular location">
    <subcellularLocation>
        <location evidence="1">Endoplasmic reticulum membrane</location>
        <topology evidence="1">Single-pass type I membrane protein</topology>
    </subcellularLocation>
</comment>
<dbReference type="OrthoDB" id="1938156at2759"/>
<feature type="disulfide bond" evidence="9">
    <location>
        <begin position="144"/>
        <end position="179"/>
    </location>
</feature>
<dbReference type="FunFam" id="2.10.250.10:FF:000001">
    <property type="entry name" value="Calnexin homolog"/>
    <property type="match status" value="1"/>
</dbReference>
<dbReference type="PROSITE" id="PS00803">
    <property type="entry name" value="CALRETICULIN_1"/>
    <property type="match status" value="1"/>
</dbReference>
<evidence type="ECO:0000256" key="10">
    <source>
        <dbReference type="RuleBase" id="RU362126"/>
    </source>
</evidence>
<dbReference type="RefSeq" id="XP_011299887.1">
    <property type="nucleotide sequence ID" value="XM_011301585.1"/>
</dbReference>
<evidence type="ECO:0000313" key="12">
    <source>
        <dbReference type="Proteomes" id="UP000694866"/>
    </source>
</evidence>
<dbReference type="Proteomes" id="UP000694866">
    <property type="component" value="Unplaced"/>
</dbReference>
<evidence type="ECO:0000256" key="8">
    <source>
        <dbReference type="ARBA" id="ARBA00053392"/>
    </source>
</evidence>
<proteinExistence type="inferred from homology"/>
<feature type="compositionally biased region" description="Acidic residues" evidence="11">
    <location>
        <begin position="538"/>
        <end position="548"/>
    </location>
</feature>
<name>A0A9R1SZB9_9HYME</name>
<evidence type="ECO:0000256" key="5">
    <source>
        <dbReference type="ARBA" id="ARBA00022989"/>
    </source>
</evidence>
<dbReference type="GO" id="GO:0005509">
    <property type="term" value="F:calcium ion binding"/>
    <property type="evidence" value="ECO:0007669"/>
    <property type="project" value="InterPro"/>
</dbReference>
<feature type="signal peptide" evidence="10">
    <location>
        <begin position="1"/>
        <end position="23"/>
    </location>
</feature>
<gene>
    <name evidence="13 14" type="primary">Cnx99A</name>
</gene>
<dbReference type="InterPro" id="IPR009033">
    <property type="entry name" value="Calreticulin/calnexin_P_dom_sf"/>
</dbReference>